<evidence type="ECO:0000256" key="5">
    <source>
        <dbReference type="ARBA" id="ARBA00023157"/>
    </source>
</evidence>
<evidence type="ECO:0000256" key="2">
    <source>
        <dbReference type="ARBA" id="ARBA00022692"/>
    </source>
</evidence>
<dbReference type="InterPro" id="IPR057244">
    <property type="entry name" value="GAIN_B"/>
</dbReference>
<keyword evidence="7" id="KW-1185">Reference proteome</keyword>
<name>A0A6P7SNU7_9MOLL</name>
<evidence type="ECO:0000313" key="8">
    <source>
        <dbReference type="RefSeq" id="XP_029639733.2"/>
    </source>
</evidence>
<organism evidence="7 8">
    <name type="scientific">Octopus sinensis</name>
    <name type="common">East Asian common octopus</name>
    <dbReference type="NCBI Taxonomy" id="2607531"/>
    <lineage>
        <taxon>Eukaryota</taxon>
        <taxon>Metazoa</taxon>
        <taxon>Spiralia</taxon>
        <taxon>Lophotrochozoa</taxon>
        <taxon>Mollusca</taxon>
        <taxon>Cephalopoda</taxon>
        <taxon>Coleoidea</taxon>
        <taxon>Octopodiformes</taxon>
        <taxon>Octopoda</taxon>
        <taxon>Incirrata</taxon>
        <taxon>Octopodidae</taxon>
        <taxon>Octopus</taxon>
    </lineage>
</organism>
<dbReference type="GO" id="GO:0016020">
    <property type="term" value="C:membrane"/>
    <property type="evidence" value="ECO:0007669"/>
    <property type="project" value="UniProtKB-SubCell"/>
</dbReference>
<evidence type="ECO:0000259" key="6">
    <source>
        <dbReference type="PROSITE" id="PS50221"/>
    </source>
</evidence>
<gene>
    <name evidence="8" type="primary">LOC115214839</name>
</gene>
<evidence type="ECO:0000256" key="1">
    <source>
        <dbReference type="ARBA" id="ARBA00004370"/>
    </source>
</evidence>
<keyword evidence="2" id="KW-0812">Transmembrane</keyword>
<dbReference type="AlphaFoldDB" id="A0A6P7SNU7"/>
<proteinExistence type="predicted"/>
<accession>A0A6P7SNU7</accession>
<dbReference type="InterPro" id="IPR000203">
    <property type="entry name" value="GPS"/>
</dbReference>
<dbReference type="Gene3D" id="2.60.220.50">
    <property type="match status" value="1"/>
</dbReference>
<keyword evidence="4" id="KW-0472">Membrane</keyword>
<dbReference type="PANTHER" id="PTHR45692">
    <property type="entry name" value="G_PROTEIN_RECEP_F2_4 DOMAIN-CONTAINING PROTEIN"/>
    <property type="match status" value="1"/>
</dbReference>
<dbReference type="PROSITE" id="PS50221">
    <property type="entry name" value="GAIN_B"/>
    <property type="match status" value="1"/>
</dbReference>
<dbReference type="Pfam" id="PF01825">
    <property type="entry name" value="GPS"/>
    <property type="match status" value="1"/>
</dbReference>
<evidence type="ECO:0000256" key="3">
    <source>
        <dbReference type="ARBA" id="ARBA00022989"/>
    </source>
</evidence>
<dbReference type="KEGG" id="osn:115214839"/>
<comment type="subcellular location">
    <subcellularLocation>
        <location evidence="1">Membrane</location>
    </subcellularLocation>
</comment>
<dbReference type="RefSeq" id="XP_029639733.2">
    <property type="nucleotide sequence ID" value="XM_029783873.2"/>
</dbReference>
<feature type="domain" description="GAIN-B" evidence="6">
    <location>
        <begin position="1"/>
        <end position="93"/>
    </location>
</feature>
<keyword evidence="3" id="KW-1133">Transmembrane helix</keyword>
<dbReference type="InterPro" id="IPR046338">
    <property type="entry name" value="GAIN_dom_sf"/>
</dbReference>
<keyword evidence="5" id="KW-1015">Disulfide bond</keyword>
<dbReference type="PANTHER" id="PTHR45692:SF1">
    <property type="entry name" value="G-PROTEIN COUPLED RECEPTORS FAMILY 2 PROFILE 2 DOMAIN-CONTAINING PROTEIN"/>
    <property type="match status" value="1"/>
</dbReference>
<reference evidence="8" key="1">
    <citation type="submission" date="2025-08" db="UniProtKB">
        <authorList>
            <consortium name="RefSeq"/>
        </authorList>
    </citation>
    <scope>IDENTIFICATION</scope>
</reference>
<protein>
    <submittedName>
        <fullName evidence="8">Latrophilin-like protein LAT-2</fullName>
    </submittedName>
</protein>
<dbReference type="Proteomes" id="UP000515154">
    <property type="component" value="Linkage group LG8"/>
</dbReference>
<evidence type="ECO:0000313" key="7">
    <source>
        <dbReference type="Proteomes" id="UP000515154"/>
    </source>
</evidence>
<sequence length="93" mass="10335">MQDDKLYRVTQNSSTKANTMINSNIIAANIPNIKVTNLDEPVNISFNLIDQNATNPQCVYWDESPGQIPKWSPKGCNVSKYEPGQKALVPVTI</sequence>
<evidence type="ECO:0000256" key="4">
    <source>
        <dbReference type="ARBA" id="ARBA00023136"/>
    </source>
</evidence>